<keyword evidence="1" id="KW-0813">Transport</keyword>
<name>A0A016B0L8_BACFG</name>
<protein>
    <submittedName>
        <fullName evidence="5">ABC transporter family protein</fullName>
    </submittedName>
</protein>
<dbReference type="InterPro" id="IPR003439">
    <property type="entry name" value="ABC_transporter-like_ATP-bd"/>
</dbReference>
<feature type="domain" description="ABC transporter" evidence="4">
    <location>
        <begin position="3"/>
        <end position="261"/>
    </location>
</feature>
<dbReference type="Gene3D" id="3.40.50.300">
    <property type="entry name" value="P-loop containing nucleotide triphosphate hydrolases"/>
    <property type="match status" value="1"/>
</dbReference>
<dbReference type="Pfam" id="PF00005">
    <property type="entry name" value="ABC_tran"/>
    <property type="match status" value="1"/>
</dbReference>
<proteinExistence type="predicted"/>
<dbReference type="PROSITE" id="PS50893">
    <property type="entry name" value="ABC_TRANSPORTER_2"/>
    <property type="match status" value="1"/>
</dbReference>
<dbReference type="PROSITE" id="PS00211">
    <property type="entry name" value="ABC_TRANSPORTER_1"/>
    <property type="match status" value="1"/>
</dbReference>
<dbReference type="InterPro" id="IPR003593">
    <property type="entry name" value="AAA+_ATPase"/>
</dbReference>
<evidence type="ECO:0000256" key="3">
    <source>
        <dbReference type="ARBA" id="ARBA00022840"/>
    </source>
</evidence>
<evidence type="ECO:0000313" key="5">
    <source>
        <dbReference type="EMBL" id="EXZ74913.1"/>
    </source>
</evidence>
<dbReference type="Proteomes" id="UP000020938">
    <property type="component" value="Unassembled WGS sequence"/>
</dbReference>
<dbReference type="GO" id="GO:0005524">
    <property type="term" value="F:ATP binding"/>
    <property type="evidence" value="ECO:0007669"/>
    <property type="project" value="UniProtKB-KW"/>
</dbReference>
<dbReference type="GO" id="GO:0005886">
    <property type="term" value="C:plasma membrane"/>
    <property type="evidence" value="ECO:0007669"/>
    <property type="project" value="TreeGrafter"/>
</dbReference>
<reference evidence="5 6" key="1">
    <citation type="submission" date="2014-02" db="EMBL/GenBank/DDBJ databases">
        <authorList>
            <person name="Sears C."/>
            <person name="Carroll K."/>
            <person name="Sack B.R."/>
            <person name="Qadri F."/>
            <person name="Myers L.L."/>
            <person name="Chung G.-T."/>
            <person name="Escheverria P."/>
            <person name="Fraser C.M."/>
            <person name="Sadzewicz L."/>
            <person name="Shefchek K.A."/>
            <person name="Tallon L."/>
            <person name="Das S.P."/>
            <person name="Daugherty S."/>
            <person name="Mongodin E.F."/>
        </authorList>
    </citation>
    <scope>NUCLEOTIDE SEQUENCE [LARGE SCALE GENOMIC DNA]</scope>
    <source>
        <strain evidence="5 6">3976T8</strain>
    </source>
</reference>
<dbReference type="PATRIC" id="fig|1339314.3.peg.920"/>
<keyword evidence="3" id="KW-0067">ATP-binding</keyword>
<dbReference type="InterPro" id="IPR017871">
    <property type="entry name" value="ABC_transporter-like_CS"/>
</dbReference>
<sequence length="261" mass="29383">MILKLKNIQLSFTDSRGETFNLLNGVNLDVRRETVTALVGGNGTGKTTLFNVISGFTDDFKGEILFDNLNLKGMAPHKISRLGIGRLFQGRQLIDNLSLMENMKIASVNRDGENPLTAFFRQGQHRRTERQKEEQAIEILEQIFGKDNKYLAMLDNKASELSYGEQRLIAIARLLMGNNKLLLLDEPTSGVNPVYIETIKGIIRKMVTENGLTVLMIEHNMHFVRDIADFCAYLDNGKIEKVGTTEDVLDDKDVRSSYLGL</sequence>
<dbReference type="GO" id="GO:0016887">
    <property type="term" value="F:ATP hydrolysis activity"/>
    <property type="evidence" value="ECO:0007669"/>
    <property type="project" value="InterPro"/>
</dbReference>
<dbReference type="RefSeq" id="WP_032597687.1">
    <property type="nucleotide sequence ID" value="NZ_JGDS01000034.1"/>
</dbReference>
<evidence type="ECO:0000313" key="6">
    <source>
        <dbReference type="Proteomes" id="UP000020938"/>
    </source>
</evidence>
<dbReference type="EMBL" id="JGDS01000034">
    <property type="protein sequence ID" value="EXZ74913.1"/>
    <property type="molecule type" value="Genomic_DNA"/>
</dbReference>
<dbReference type="InterPro" id="IPR051120">
    <property type="entry name" value="ABC_AA/LPS_Transport"/>
</dbReference>
<keyword evidence="2" id="KW-0547">Nucleotide-binding</keyword>
<evidence type="ECO:0000256" key="2">
    <source>
        <dbReference type="ARBA" id="ARBA00022741"/>
    </source>
</evidence>
<dbReference type="AlphaFoldDB" id="A0A016B0L8"/>
<organism evidence="5 6">
    <name type="scientific">Bacteroides fragilis str. 3976T8</name>
    <dbReference type="NCBI Taxonomy" id="1339314"/>
    <lineage>
        <taxon>Bacteria</taxon>
        <taxon>Pseudomonadati</taxon>
        <taxon>Bacteroidota</taxon>
        <taxon>Bacteroidia</taxon>
        <taxon>Bacteroidales</taxon>
        <taxon>Bacteroidaceae</taxon>
        <taxon>Bacteroides</taxon>
    </lineage>
</organism>
<dbReference type="SUPFAM" id="SSF52540">
    <property type="entry name" value="P-loop containing nucleoside triphosphate hydrolases"/>
    <property type="match status" value="1"/>
</dbReference>
<dbReference type="PANTHER" id="PTHR45772:SF9">
    <property type="entry name" value="CONSERVED COMPONENT OF ABC TRANSPORTER FOR NATURAL AMINO ACIDS"/>
    <property type="match status" value="1"/>
</dbReference>
<dbReference type="SMART" id="SM00382">
    <property type="entry name" value="AAA"/>
    <property type="match status" value="1"/>
</dbReference>
<dbReference type="InterPro" id="IPR027417">
    <property type="entry name" value="P-loop_NTPase"/>
</dbReference>
<evidence type="ECO:0000259" key="4">
    <source>
        <dbReference type="PROSITE" id="PS50893"/>
    </source>
</evidence>
<dbReference type="PANTHER" id="PTHR45772">
    <property type="entry name" value="CONSERVED COMPONENT OF ABC TRANSPORTER FOR NATURAL AMINO ACIDS-RELATED"/>
    <property type="match status" value="1"/>
</dbReference>
<accession>A0A016B0L8</accession>
<comment type="caution">
    <text evidence="5">The sequence shown here is derived from an EMBL/GenBank/DDBJ whole genome shotgun (WGS) entry which is preliminary data.</text>
</comment>
<evidence type="ECO:0000256" key="1">
    <source>
        <dbReference type="ARBA" id="ARBA00022448"/>
    </source>
</evidence>
<gene>
    <name evidence="5" type="ORF">M123_0674</name>
</gene>